<dbReference type="InterPro" id="IPR015864">
    <property type="entry name" value="FAD_synthase"/>
</dbReference>
<dbReference type="UniPathway" id="UPA00276">
    <property type="reaction ID" value="UER00406"/>
</dbReference>
<dbReference type="EC" id="2.7.1.26" evidence="15"/>
<keyword evidence="8 15" id="KW-0547">Nucleotide-binding</keyword>
<dbReference type="SUPFAM" id="SSF82114">
    <property type="entry name" value="Riboflavin kinase-like"/>
    <property type="match status" value="1"/>
</dbReference>
<dbReference type="GO" id="GO:0006747">
    <property type="term" value="P:FAD biosynthetic process"/>
    <property type="evidence" value="ECO:0007669"/>
    <property type="project" value="UniProtKB-UniRule"/>
</dbReference>
<dbReference type="RefSeq" id="WP_163472059.1">
    <property type="nucleotide sequence ID" value="NZ_JAAGWZ010000001.1"/>
</dbReference>
<evidence type="ECO:0000256" key="1">
    <source>
        <dbReference type="ARBA" id="ARBA00002121"/>
    </source>
</evidence>
<evidence type="ECO:0000256" key="9">
    <source>
        <dbReference type="ARBA" id="ARBA00022777"/>
    </source>
</evidence>
<dbReference type="UniPathway" id="UPA00277">
    <property type="reaction ID" value="UER00407"/>
</dbReference>
<comment type="function">
    <text evidence="1">Catalyzes the phosphorylation of riboflavin to FMN followed by the adenylation of FMN to FAD.</text>
</comment>
<evidence type="ECO:0000256" key="2">
    <source>
        <dbReference type="ARBA" id="ARBA00004726"/>
    </source>
</evidence>
<keyword evidence="9 15" id="KW-0418">Kinase</keyword>
<evidence type="ECO:0000256" key="14">
    <source>
        <dbReference type="ARBA" id="ARBA00049494"/>
    </source>
</evidence>
<keyword evidence="6 15" id="KW-0808">Transferase</keyword>
<dbReference type="Pfam" id="PF01687">
    <property type="entry name" value="Flavokinase"/>
    <property type="match status" value="1"/>
</dbReference>
<comment type="similarity">
    <text evidence="15">Belongs to the ribF family.</text>
</comment>
<dbReference type="FunFam" id="2.40.30.30:FF:000003">
    <property type="entry name" value="Riboflavin biosynthesis protein"/>
    <property type="match status" value="1"/>
</dbReference>
<accession>A0A7C9PLY2</accession>
<dbReference type="GO" id="GO:0009231">
    <property type="term" value="P:riboflavin biosynthetic process"/>
    <property type="evidence" value="ECO:0007669"/>
    <property type="project" value="InterPro"/>
</dbReference>
<dbReference type="InterPro" id="IPR015865">
    <property type="entry name" value="Riboflavin_kinase_bac/euk"/>
</dbReference>
<dbReference type="InterPro" id="IPR023465">
    <property type="entry name" value="Riboflavin_kinase_dom_sf"/>
</dbReference>
<dbReference type="GO" id="GO:0005524">
    <property type="term" value="F:ATP binding"/>
    <property type="evidence" value="ECO:0007669"/>
    <property type="project" value="UniProtKB-UniRule"/>
</dbReference>
<dbReference type="GO" id="GO:0009398">
    <property type="term" value="P:FMN biosynthetic process"/>
    <property type="evidence" value="ECO:0007669"/>
    <property type="project" value="UniProtKB-UniRule"/>
</dbReference>
<comment type="caution">
    <text evidence="17">The sequence shown here is derived from an EMBL/GenBank/DDBJ whole genome shotgun (WGS) entry which is preliminary data.</text>
</comment>
<dbReference type="Pfam" id="PF06574">
    <property type="entry name" value="FAD_syn"/>
    <property type="match status" value="1"/>
</dbReference>
<dbReference type="CDD" id="cd02064">
    <property type="entry name" value="FAD_synthetase_N"/>
    <property type="match status" value="1"/>
</dbReference>
<evidence type="ECO:0000256" key="10">
    <source>
        <dbReference type="ARBA" id="ARBA00022827"/>
    </source>
</evidence>
<dbReference type="InterPro" id="IPR023468">
    <property type="entry name" value="Riboflavin_kinase"/>
</dbReference>
<dbReference type="FunFam" id="3.40.50.620:FF:000021">
    <property type="entry name" value="Riboflavin biosynthesis protein"/>
    <property type="match status" value="1"/>
</dbReference>
<keyword evidence="10 15" id="KW-0274">FAD</keyword>
<dbReference type="PIRSF" id="PIRSF004491">
    <property type="entry name" value="FAD_Synth"/>
    <property type="match status" value="1"/>
</dbReference>
<evidence type="ECO:0000256" key="7">
    <source>
        <dbReference type="ARBA" id="ARBA00022695"/>
    </source>
</evidence>
<evidence type="ECO:0000256" key="12">
    <source>
        <dbReference type="ARBA" id="ARBA00023268"/>
    </source>
</evidence>
<dbReference type="InterPro" id="IPR014729">
    <property type="entry name" value="Rossmann-like_a/b/a_fold"/>
</dbReference>
<evidence type="ECO:0000313" key="18">
    <source>
        <dbReference type="Proteomes" id="UP000479756"/>
    </source>
</evidence>
<comment type="catalytic activity">
    <reaction evidence="13 15">
        <text>riboflavin + ATP = FMN + ADP + H(+)</text>
        <dbReference type="Rhea" id="RHEA:14357"/>
        <dbReference type="ChEBI" id="CHEBI:15378"/>
        <dbReference type="ChEBI" id="CHEBI:30616"/>
        <dbReference type="ChEBI" id="CHEBI:57986"/>
        <dbReference type="ChEBI" id="CHEBI:58210"/>
        <dbReference type="ChEBI" id="CHEBI:456216"/>
        <dbReference type="EC" id="2.7.1.26"/>
    </reaction>
</comment>
<dbReference type="NCBIfam" id="NF004160">
    <property type="entry name" value="PRK05627.1-3"/>
    <property type="match status" value="1"/>
</dbReference>
<protein>
    <recommendedName>
        <fullName evidence="15">Riboflavin biosynthesis protein</fullName>
    </recommendedName>
    <domain>
        <recommendedName>
            <fullName evidence="15">Riboflavin kinase</fullName>
            <ecNumber evidence="15">2.7.1.26</ecNumber>
        </recommendedName>
        <alternativeName>
            <fullName evidence="15">Flavokinase</fullName>
        </alternativeName>
    </domain>
    <domain>
        <recommendedName>
            <fullName evidence="15">FMN adenylyltransferase</fullName>
            <ecNumber evidence="15">2.7.7.2</ecNumber>
        </recommendedName>
        <alternativeName>
            <fullName evidence="15">FAD pyrophosphorylase</fullName>
        </alternativeName>
        <alternativeName>
            <fullName evidence="15">FAD synthase</fullName>
        </alternativeName>
    </domain>
</protein>
<dbReference type="PANTHER" id="PTHR22749:SF6">
    <property type="entry name" value="RIBOFLAVIN KINASE"/>
    <property type="match status" value="1"/>
</dbReference>
<keyword evidence="11 15" id="KW-0067">ATP-binding</keyword>
<comment type="catalytic activity">
    <reaction evidence="14 15">
        <text>FMN + ATP + H(+) = FAD + diphosphate</text>
        <dbReference type="Rhea" id="RHEA:17237"/>
        <dbReference type="ChEBI" id="CHEBI:15378"/>
        <dbReference type="ChEBI" id="CHEBI:30616"/>
        <dbReference type="ChEBI" id="CHEBI:33019"/>
        <dbReference type="ChEBI" id="CHEBI:57692"/>
        <dbReference type="ChEBI" id="CHEBI:58210"/>
        <dbReference type="EC" id="2.7.7.2"/>
    </reaction>
</comment>
<evidence type="ECO:0000256" key="11">
    <source>
        <dbReference type="ARBA" id="ARBA00022840"/>
    </source>
</evidence>
<dbReference type="SUPFAM" id="SSF52374">
    <property type="entry name" value="Nucleotidylyl transferase"/>
    <property type="match status" value="1"/>
</dbReference>
<dbReference type="GO" id="GO:0008531">
    <property type="term" value="F:riboflavin kinase activity"/>
    <property type="evidence" value="ECO:0007669"/>
    <property type="project" value="UniProtKB-UniRule"/>
</dbReference>
<proteinExistence type="inferred from homology"/>
<evidence type="ECO:0000256" key="13">
    <source>
        <dbReference type="ARBA" id="ARBA00047880"/>
    </source>
</evidence>
<feature type="domain" description="Riboflavin kinase" evidence="16">
    <location>
        <begin position="184"/>
        <end position="309"/>
    </location>
</feature>
<reference evidence="17 18" key="1">
    <citation type="journal article" date="2014" name="Int. J. Syst. Evol. Microbiol.">
        <title>Description of Galbitalea soli gen. nov., sp. nov., and Frondihabitans sucicola sp. nov.</title>
        <authorList>
            <person name="Kim S.J."/>
            <person name="Lim J.M."/>
            <person name="Ahn J.H."/>
            <person name="Weon H.Y."/>
            <person name="Hamada M."/>
            <person name="Suzuki K."/>
            <person name="Ahn T.Y."/>
            <person name="Kwon S.W."/>
        </authorList>
    </citation>
    <scope>NUCLEOTIDE SEQUENCE [LARGE SCALE GENOMIC DNA]</scope>
    <source>
        <strain evidence="17 18">NBRC 108727</strain>
    </source>
</reference>
<gene>
    <name evidence="17" type="ORF">G3T37_03455</name>
</gene>
<comment type="pathway">
    <text evidence="3 15">Cofactor biosynthesis; FMN biosynthesis; FMN from riboflavin (ATP route): step 1/1.</text>
</comment>
<dbReference type="Proteomes" id="UP000479756">
    <property type="component" value="Unassembled WGS sequence"/>
</dbReference>
<evidence type="ECO:0000256" key="15">
    <source>
        <dbReference type="PIRNR" id="PIRNR004491"/>
    </source>
</evidence>
<organism evidence="17 18">
    <name type="scientific">Galbitalea soli</name>
    <dbReference type="NCBI Taxonomy" id="1268042"/>
    <lineage>
        <taxon>Bacteria</taxon>
        <taxon>Bacillati</taxon>
        <taxon>Actinomycetota</taxon>
        <taxon>Actinomycetes</taxon>
        <taxon>Micrococcales</taxon>
        <taxon>Microbacteriaceae</taxon>
        <taxon>Galbitalea</taxon>
    </lineage>
</organism>
<dbReference type="EC" id="2.7.7.2" evidence="15"/>
<evidence type="ECO:0000313" key="17">
    <source>
        <dbReference type="EMBL" id="NEM90407.1"/>
    </source>
</evidence>
<comment type="pathway">
    <text evidence="2 15">Cofactor biosynthesis; FAD biosynthesis; FAD from FMN: step 1/1.</text>
</comment>
<name>A0A7C9PLY2_9MICO</name>
<dbReference type="NCBIfam" id="TIGR00083">
    <property type="entry name" value="ribF"/>
    <property type="match status" value="1"/>
</dbReference>
<evidence type="ECO:0000256" key="4">
    <source>
        <dbReference type="ARBA" id="ARBA00022630"/>
    </source>
</evidence>
<keyword evidence="18" id="KW-1185">Reference proteome</keyword>
<dbReference type="Gene3D" id="2.40.30.30">
    <property type="entry name" value="Riboflavin kinase-like"/>
    <property type="match status" value="1"/>
</dbReference>
<sequence>MRFFDGLAAVPAGFGPSAVTIGKFDGVHAGHRAVIADLARTARREGLASVIVTFDRNPLEVLAPEKCPEALISNRQKVELIGELGVDATLMLAFDRHFSEQPPERFVQDVLVSALGARIVFVGSDFRFGAKGAGTVDRLREWGDASGFRVETIDDVTVGGERRASSTWIRELLAAGDVAAASTLLGRLPTVRSVVVHGQKRGRELGYPTANLSPAIEGFIPADGVYAAWATIDGVRYAAAVSIGNNPTFDGVPQKQVEAHLLDVTLDLYDRDIEVSFVDFVRSMTKFDSLDALIAQMRDDVARVRALLGLTPAR</sequence>
<dbReference type="EMBL" id="JAAGWZ010000001">
    <property type="protein sequence ID" value="NEM90407.1"/>
    <property type="molecule type" value="Genomic_DNA"/>
</dbReference>
<keyword evidence="5 15" id="KW-0288">FMN</keyword>
<evidence type="ECO:0000259" key="16">
    <source>
        <dbReference type="SMART" id="SM00904"/>
    </source>
</evidence>
<evidence type="ECO:0000256" key="3">
    <source>
        <dbReference type="ARBA" id="ARBA00005201"/>
    </source>
</evidence>
<evidence type="ECO:0000256" key="5">
    <source>
        <dbReference type="ARBA" id="ARBA00022643"/>
    </source>
</evidence>
<dbReference type="SMART" id="SM00904">
    <property type="entry name" value="Flavokinase"/>
    <property type="match status" value="1"/>
</dbReference>
<dbReference type="PANTHER" id="PTHR22749">
    <property type="entry name" value="RIBOFLAVIN KINASE/FMN ADENYLYLTRANSFERASE"/>
    <property type="match status" value="1"/>
</dbReference>
<dbReference type="InterPro" id="IPR002606">
    <property type="entry name" value="Riboflavin_kinase_bac"/>
</dbReference>
<keyword evidence="12" id="KW-0511">Multifunctional enzyme</keyword>
<keyword evidence="4 15" id="KW-0285">Flavoprotein</keyword>
<dbReference type="Gene3D" id="3.40.50.620">
    <property type="entry name" value="HUPs"/>
    <property type="match status" value="1"/>
</dbReference>
<evidence type="ECO:0000256" key="6">
    <source>
        <dbReference type="ARBA" id="ARBA00022679"/>
    </source>
</evidence>
<keyword evidence="7 15" id="KW-0548">Nucleotidyltransferase</keyword>
<dbReference type="GO" id="GO:0003919">
    <property type="term" value="F:FMN adenylyltransferase activity"/>
    <property type="evidence" value="ECO:0007669"/>
    <property type="project" value="UniProtKB-UniRule"/>
</dbReference>
<dbReference type="AlphaFoldDB" id="A0A7C9PLY2"/>
<evidence type="ECO:0000256" key="8">
    <source>
        <dbReference type="ARBA" id="ARBA00022741"/>
    </source>
</evidence>